<reference evidence="1 3" key="1">
    <citation type="submission" date="2012-11" db="EMBL/GenBank/DDBJ databases">
        <title>Whole genome sequence of Acetobacter cibinongensis 4H-1.</title>
        <authorList>
            <person name="Azuma Y."/>
            <person name="Higashiura N."/>
            <person name="Hirakawa H."/>
            <person name="Matsushita K."/>
        </authorList>
    </citation>
    <scope>NUCLEOTIDE SEQUENCE [LARGE SCALE GENOMIC DNA]</scope>
    <source>
        <strain evidence="1 3">4H-1</strain>
    </source>
</reference>
<reference evidence="2 4" key="2">
    <citation type="submission" date="2019-07" db="EMBL/GenBank/DDBJ databases">
        <title>Whole genome shotgun sequence of Acetobacter cibinongensis NBRC 16605.</title>
        <authorList>
            <person name="Hosoyama A."/>
            <person name="Uohara A."/>
            <person name="Ohji S."/>
            <person name="Ichikawa N."/>
        </authorList>
    </citation>
    <scope>NUCLEOTIDE SEQUENCE [LARGE SCALE GENOMIC DNA]</scope>
    <source>
        <strain evidence="2 4">NBRC 16605</strain>
    </source>
</reference>
<name>A0A0D6MZZ1_9PROT</name>
<dbReference type="Pfam" id="PF11863">
    <property type="entry name" value="DUF3383"/>
    <property type="match status" value="1"/>
</dbReference>
<evidence type="ECO:0000313" key="1">
    <source>
        <dbReference type="EMBL" id="GAN59239.1"/>
    </source>
</evidence>
<dbReference type="EMBL" id="BAMV01000003">
    <property type="protein sequence ID" value="GAN59239.1"/>
    <property type="molecule type" value="Genomic_DNA"/>
</dbReference>
<keyword evidence="4" id="KW-1185">Reference proteome</keyword>
<gene>
    <name evidence="1" type="ORF">Abci_003_002</name>
    <name evidence="2" type="ORF">ACI01nite_15900</name>
</gene>
<dbReference type="AlphaFoldDB" id="A0A0D6MZZ1"/>
<dbReference type="STRING" id="1231339.Abci_003_002"/>
<sequence length="321" mass="33791">MYFSAYANAQDTPQKLYLFQLPATPEDADYGTYLSNAAAAMTDWAPFLFAQEPSAAAKLQIAAWLAAHPNRYWGIVPDADATILTPNATASFGATVKAQATPGLTCLCNTDGHGLLAGALCLGWAASLNPQRSAGRTTLMFRTNGGVTPASITATQAQNLLSNGYSFYGSYKTSDSTFSFLNNGAVSGPFAWADSYINQIWMNTSFQSDLLTLFSSVGQIPYTAQGDSQIATAVQNTIDTALSFGAIQPNVTLSAAQTQAVNAQAGRTIDGVLSTRGWYLLPGASTASATTRASRGAVQGRFFYTDGESVQAITLASVEVQ</sequence>
<protein>
    <recommendedName>
        <fullName evidence="5">DUF3383 domain-containing protein</fullName>
    </recommendedName>
</protein>
<evidence type="ECO:0008006" key="5">
    <source>
        <dbReference type="Google" id="ProtNLM"/>
    </source>
</evidence>
<comment type="caution">
    <text evidence="1">The sequence shown here is derived from an EMBL/GenBank/DDBJ whole genome shotgun (WGS) entry which is preliminary data.</text>
</comment>
<organism evidence="1 3">
    <name type="scientific">Acetobacter cibinongensis</name>
    <dbReference type="NCBI Taxonomy" id="146475"/>
    <lineage>
        <taxon>Bacteria</taxon>
        <taxon>Pseudomonadati</taxon>
        <taxon>Pseudomonadota</taxon>
        <taxon>Alphaproteobacteria</taxon>
        <taxon>Acetobacterales</taxon>
        <taxon>Acetobacteraceae</taxon>
        <taxon>Acetobacter</taxon>
    </lineage>
</organism>
<dbReference type="Proteomes" id="UP000321891">
    <property type="component" value="Unassembled WGS sequence"/>
</dbReference>
<dbReference type="RefSeq" id="WP_244877549.1">
    <property type="nucleotide sequence ID" value="NZ_BAMV01000003.1"/>
</dbReference>
<evidence type="ECO:0000313" key="3">
    <source>
        <dbReference type="Proteomes" id="UP000032671"/>
    </source>
</evidence>
<accession>A0A0D6MZZ1</accession>
<proteinExistence type="predicted"/>
<evidence type="ECO:0000313" key="2">
    <source>
        <dbReference type="EMBL" id="GEL58988.1"/>
    </source>
</evidence>
<dbReference type="InterPro" id="IPR021808">
    <property type="entry name" value="DUF3383"/>
</dbReference>
<dbReference type="Proteomes" id="UP000032671">
    <property type="component" value="Unassembled WGS sequence"/>
</dbReference>
<dbReference type="EMBL" id="BJVU01000006">
    <property type="protein sequence ID" value="GEL58988.1"/>
    <property type="molecule type" value="Genomic_DNA"/>
</dbReference>
<evidence type="ECO:0000313" key="4">
    <source>
        <dbReference type="Proteomes" id="UP000321891"/>
    </source>
</evidence>
<accession>A0A6N3SRH1</accession>